<dbReference type="SUPFAM" id="SSF51011">
    <property type="entry name" value="Glycosyl hydrolase domain"/>
    <property type="match status" value="1"/>
</dbReference>
<dbReference type="Pfam" id="PF02922">
    <property type="entry name" value="CBM_48"/>
    <property type="match status" value="1"/>
</dbReference>
<dbReference type="InterPro" id="IPR013783">
    <property type="entry name" value="Ig-like_fold"/>
</dbReference>
<dbReference type="PIRSF" id="PIRSF000463">
    <property type="entry name" value="GlgB"/>
    <property type="match status" value="1"/>
</dbReference>
<evidence type="ECO:0000256" key="1">
    <source>
        <dbReference type="ARBA" id="ARBA00000826"/>
    </source>
</evidence>
<dbReference type="GO" id="GO:0043169">
    <property type="term" value="F:cation binding"/>
    <property type="evidence" value="ECO:0007669"/>
    <property type="project" value="InterPro"/>
</dbReference>
<dbReference type="InterPro" id="IPR037439">
    <property type="entry name" value="Branching_enzy"/>
</dbReference>
<dbReference type="InterPro" id="IPR014756">
    <property type="entry name" value="Ig_E-set"/>
</dbReference>
<evidence type="ECO:0000256" key="8">
    <source>
        <dbReference type="SAM" id="MobiDB-lite"/>
    </source>
</evidence>
<protein>
    <recommendedName>
        <fullName evidence="4">1,4-alpha-glucan branching enzyme</fullName>
        <ecNumber evidence="4">2.4.1.18</ecNumber>
    </recommendedName>
</protein>
<feature type="active site" description="Nucleophile" evidence="7">
    <location>
        <position position="301"/>
    </location>
</feature>
<dbReference type="SMART" id="SM00642">
    <property type="entry name" value="Aamy"/>
    <property type="match status" value="1"/>
</dbReference>
<evidence type="ECO:0000256" key="3">
    <source>
        <dbReference type="ARBA" id="ARBA00009000"/>
    </source>
</evidence>
<comment type="function">
    <text evidence="2">Catalyzes the formation of the alpha-1,6-glucosidic linkages in glycogen by scission of a 1,4-alpha-linked oligosaccharide from growing alpha-1,4-glucan chains and the subsequent attachment of the oligosaccharide to the alpha-1,6 position.</text>
</comment>
<evidence type="ECO:0000256" key="7">
    <source>
        <dbReference type="PIRSR" id="PIRSR000463-1"/>
    </source>
</evidence>
<dbReference type="PANTHER" id="PTHR43651:SF11">
    <property type="entry name" value="MALTO-OLIGOSYLTREHALOSE TREHALOHYDROLASE"/>
    <property type="match status" value="1"/>
</dbReference>
<dbReference type="InterPro" id="IPR004193">
    <property type="entry name" value="Glyco_hydro_13_N"/>
</dbReference>
<dbReference type="EMBL" id="FNFO01000001">
    <property type="protein sequence ID" value="SDJ80905.1"/>
    <property type="molecule type" value="Genomic_DNA"/>
</dbReference>
<feature type="domain" description="Glycosyl hydrolase family 13 catalytic" evidence="9">
    <location>
        <begin position="141"/>
        <end position="499"/>
    </location>
</feature>
<sequence>MTQTLTKPKHRRRRNEASPEKHRPGMGAILYKNRKGAAFRVWAPNADAVHIAGDFNEWDDKATPLVSEGNGYWYVDLRNARPGQEYKYVIKNGKNVFHKNDPYARKVTSSIGNSVIYDPEAFDWGKKKFQMAPWNEVVIYEMHIGTFNAKHKDRPGDFASAIEKLPYLQKLGINAVEVMPIAEFPGGYSWGYNPAHPYAVESDYGGPDAFKEFVKAAHEHGIAVILDVVYNHFGPTDVDLWQFDGWSENELGGIYFYNDWRAETPWGSTRPDYGRPEVRSYIADNVMMWLEEYRVDGLRWDGTVFIRNQNFMGGSASDLPDGWSLMQYVNEQVQAKHPGKLMISEDLQGNEWLTKTTGEGGAGFGSQWDSNFVHPLREVVITQDDHSRDMHKLLTVLETRYGLDSFARVIYSESHDEVANGKARLPEEIWPDNVDSYFSKKRSVLGAAIVFTAPGIPMLFQGQEFLEDKWFSDTDPLDWSRVKEFSGLVNLYKELISMRRNLKGLTRGLSGQEIQIIHVNHDMKLIAFQRWKDGGSKDTTVVIANFSNETRGGYTIGLPLGGQWKVRFNSDWEGFDEDFTNQFTGHPEAKEGERDGLPFHGTVDVGPYSVLVLSQD</sequence>
<dbReference type="GO" id="GO:0005978">
    <property type="term" value="P:glycogen biosynthetic process"/>
    <property type="evidence" value="ECO:0007669"/>
    <property type="project" value="InterPro"/>
</dbReference>
<evidence type="ECO:0000256" key="6">
    <source>
        <dbReference type="ARBA" id="ARBA00023277"/>
    </source>
</evidence>
<proteinExistence type="inferred from homology"/>
<comment type="similarity">
    <text evidence="3">Belongs to the glycosyl hydrolase 13 family. GlgB subfamily.</text>
</comment>
<comment type="catalytic activity">
    <reaction evidence="1">
        <text>Transfers a segment of a (1-&gt;4)-alpha-D-glucan chain to a primary hydroxy group in a similar glucan chain.</text>
        <dbReference type="EC" id="2.4.1.18"/>
    </reaction>
</comment>
<dbReference type="InterPro" id="IPR006047">
    <property type="entry name" value="GH13_cat_dom"/>
</dbReference>
<evidence type="ECO:0000256" key="5">
    <source>
        <dbReference type="ARBA" id="ARBA00022679"/>
    </source>
</evidence>
<dbReference type="Pfam" id="PF02806">
    <property type="entry name" value="Alpha-amylase_C"/>
    <property type="match status" value="1"/>
</dbReference>
<dbReference type="GO" id="GO:0004553">
    <property type="term" value="F:hydrolase activity, hydrolyzing O-glycosyl compounds"/>
    <property type="evidence" value="ECO:0007669"/>
    <property type="project" value="InterPro"/>
</dbReference>
<dbReference type="RefSeq" id="WP_218126982.1">
    <property type="nucleotide sequence ID" value="NZ_FNFO01000001.1"/>
</dbReference>
<dbReference type="EC" id="2.4.1.18" evidence="4"/>
<dbReference type="InterPro" id="IPR006048">
    <property type="entry name" value="A-amylase/branching_C"/>
</dbReference>
<evidence type="ECO:0000313" key="10">
    <source>
        <dbReference type="EMBL" id="SDJ80905.1"/>
    </source>
</evidence>
<dbReference type="Gene3D" id="3.20.20.80">
    <property type="entry name" value="Glycosidases"/>
    <property type="match status" value="1"/>
</dbReference>
<dbReference type="SUPFAM" id="SSF81296">
    <property type="entry name" value="E set domains"/>
    <property type="match status" value="1"/>
</dbReference>
<reference evidence="10 11" key="1">
    <citation type="submission" date="2016-10" db="EMBL/GenBank/DDBJ databases">
        <authorList>
            <person name="de Groot N.N."/>
        </authorList>
    </citation>
    <scope>NUCLEOTIDE SEQUENCE [LARGE SCALE GENOMIC DNA]</scope>
    <source>
        <strain evidence="10 11">DSM 25186</strain>
    </source>
</reference>
<dbReference type="STRING" id="1075417.SAMN05421823_101165"/>
<feature type="active site" description="Proton donor" evidence="7">
    <location>
        <position position="345"/>
    </location>
</feature>
<dbReference type="SUPFAM" id="SSF51445">
    <property type="entry name" value="(Trans)glycosidases"/>
    <property type="match status" value="1"/>
</dbReference>
<dbReference type="Pfam" id="PF00128">
    <property type="entry name" value="Alpha-amylase"/>
    <property type="match status" value="2"/>
</dbReference>
<keyword evidence="6" id="KW-0119">Carbohydrate metabolism</keyword>
<dbReference type="AlphaFoldDB" id="A0A1G8WTG7"/>
<dbReference type="InterPro" id="IPR044143">
    <property type="entry name" value="GlgB_N_E_set_prok"/>
</dbReference>
<gene>
    <name evidence="10" type="ORF">SAMN05421823_101165</name>
</gene>
<evidence type="ECO:0000313" key="11">
    <source>
        <dbReference type="Proteomes" id="UP000198510"/>
    </source>
</evidence>
<dbReference type="CDD" id="cd11325">
    <property type="entry name" value="AmyAc_GTHase"/>
    <property type="match status" value="1"/>
</dbReference>
<dbReference type="PANTHER" id="PTHR43651">
    <property type="entry name" value="1,4-ALPHA-GLUCAN-BRANCHING ENZYME"/>
    <property type="match status" value="1"/>
</dbReference>
<keyword evidence="5" id="KW-0808">Transferase</keyword>
<evidence type="ECO:0000256" key="4">
    <source>
        <dbReference type="ARBA" id="ARBA00012541"/>
    </source>
</evidence>
<dbReference type="CDD" id="cd02855">
    <property type="entry name" value="E_set_GBE_prok_N"/>
    <property type="match status" value="1"/>
</dbReference>
<evidence type="ECO:0000256" key="2">
    <source>
        <dbReference type="ARBA" id="ARBA00002953"/>
    </source>
</evidence>
<dbReference type="Gene3D" id="2.60.40.1180">
    <property type="entry name" value="Golgi alpha-mannosidase II"/>
    <property type="match status" value="1"/>
</dbReference>
<evidence type="ECO:0000259" key="9">
    <source>
        <dbReference type="SMART" id="SM00642"/>
    </source>
</evidence>
<name>A0A1G8WTG7_9BACT</name>
<dbReference type="Proteomes" id="UP000198510">
    <property type="component" value="Unassembled WGS sequence"/>
</dbReference>
<accession>A0A1G8WTG7</accession>
<organism evidence="10 11">
    <name type="scientific">Catalinimonas alkaloidigena</name>
    <dbReference type="NCBI Taxonomy" id="1075417"/>
    <lineage>
        <taxon>Bacteria</taxon>
        <taxon>Pseudomonadati</taxon>
        <taxon>Bacteroidota</taxon>
        <taxon>Cytophagia</taxon>
        <taxon>Cytophagales</taxon>
        <taxon>Catalimonadaceae</taxon>
        <taxon>Catalinimonas</taxon>
    </lineage>
</organism>
<dbReference type="InterPro" id="IPR013780">
    <property type="entry name" value="Glyco_hydro_b"/>
</dbReference>
<dbReference type="Gene3D" id="2.60.40.10">
    <property type="entry name" value="Immunoglobulins"/>
    <property type="match status" value="1"/>
</dbReference>
<keyword evidence="11" id="KW-1185">Reference proteome</keyword>
<dbReference type="GO" id="GO:0003844">
    <property type="term" value="F:1,4-alpha-glucan branching enzyme activity"/>
    <property type="evidence" value="ECO:0007669"/>
    <property type="project" value="UniProtKB-EC"/>
</dbReference>
<dbReference type="InterPro" id="IPR017853">
    <property type="entry name" value="GH"/>
</dbReference>
<feature type="region of interest" description="Disordered" evidence="8">
    <location>
        <begin position="1"/>
        <end position="25"/>
    </location>
</feature>